<dbReference type="InterPro" id="IPR019734">
    <property type="entry name" value="TPR_rpt"/>
</dbReference>
<sequence>MSPADRTALQAALQNYDQGKTQAAEPALLTLATRYPRNYEANEALGSLYTETGNLPQALIYLRRACNIAPGQALAHANLGALYLKTTQPPEAIHELEIAARLDPHNAPNQDNLGQALMLAKQPKAAAKAFAAAAALSPENADYTYNEALALYEAGSYQEAASVLEAIPATSMTPELHALAADVEEHAGAFAPALKHFQAAASANPSDQNLYALIVELLRHWNWEEAIQVASFGTSRFPASNHFRTAAGIAFYAKGNYAAAVDTFSTLLQQDPENTMAADLLGRSCSALGDGVNDGCAVVGDFATRHPGNAVMTTYAAIAILHAQQADQHLDQAASLLKEAIAADPNYAEAYLRMGVLEQMRQHWADSTPYLERCVTLNPTGAEAHYRLSRAYAHLGRSADAQQQIALHQRYSRQSKDSLDSRMQEVMRFILSPNGA</sequence>
<dbReference type="PANTHER" id="PTHR45586:SF14">
    <property type="entry name" value="TETRATRICOPEPTIDE TPR_2 REPEAT PROTEIN"/>
    <property type="match status" value="1"/>
</dbReference>
<dbReference type="STRING" id="474950.SAMN05421771_2367"/>
<feature type="repeat" description="TPR" evidence="3">
    <location>
        <begin position="39"/>
        <end position="72"/>
    </location>
</feature>
<keyword evidence="1" id="KW-0677">Repeat</keyword>
<dbReference type="PROSITE" id="PS50005">
    <property type="entry name" value="TPR"/>
    <property type="match status" value="3"/>
</dbReference>
<dbReference type="InterPro" id="IPR011990">
    <property type="entry name" value="TPR-like_helical_dom_sf"/>
</dbReference>
<proteinExistence type="predicted"/>
<evidence type="ECO:0000256" key="1">
    <source>
        <dbReference type="ARBA" id="ARBA00022737"/>
    </source>
</evidence>
<feature type="repeat" description="TPR" evidence="3">
    <location>
        <begin position="241"/>
        <end position="274"/>
    </location>
</feature>
<evidence type="ECO:0000313" key="5">
    <source>
        <dbReference type="Proteomes" id="UP000199024"/>
    </source>
</evidence>
<name>A0A1I6MD91_9BACT</name>
<dbReference type="AlphaFoldDB" id="A0A1I6MD91"/>
<dbReference type="Proteomes" id="UP000199024">
    <property type="component" value="Unassembled WGS sequence"/>
</dbReference>
<keyword evidence="5" id="KW-1185">Reference proteome</keyword>
<dbReference type="InterPro" id="IPR051012">
    <property type="entry name" value="CellSynth/LPSAsmb/PSIAsmb"/>
</dbReference>
<accession>A0A1I6MD91</accession>
<gene>
    <name evidence="4" type="ORF">SAMN05421771_2367</name>
</gene>
<reference evidence="4 5" key="1">
    <citation type="submission" date="2016-10" db="EMBL/GenBank/DDBJ databases">
        <authorList>
            <person name="de Groot N.N."/>
        </authorList>
    </citation>
    <scope>NUCLEOTIDE SEQUENCE [LARGE SCALE GENOMIC DNA]</scope>
    <source>
        <strain evidence="4 5">DSM 21001</strain>
    </source>
</reference>
<dbReference type="Pfam" id="PF13432">
    <property type="entry name" value="TPR_16"/>
    <property type="match status" value="2"/>
</dbReference>
<feature type="repeat" description="TPR" evidence="3">
    <location>
        <begin position="73"/>
        <end position="106"/>
    </location>
</feature>
<evidence type="ECO:0000313" key="4">
    <source>
        <dbReference type="EMBL" id="SFS13674.1"/>
    </source>
</evidence>
<keyword evidence="2 3" id="KW-0802">TPR repeat</keyword>
<dbReference type="SMART" id="SM00028">
    <property type="entry name" value="TPR"/>
    <property type="match status" value="8"/>
</dbReference>
<dbReference type="SUPFAM" id="SSF48452">
    <property type="entry name" value="TPR-like"/>
    <property type="match status" value="2"/>
</dbReference>
<evidence type="ECO:0000256" key="2">
    <source>
        <dbReference type="ARBA" id="ARBA00022803"/>
    </source>
</evidence>
<evidence type="ECO:0000256" key="3">
    <source>
        <dbReference type="PROSITE-ProRule" id="PRU00339"/>
    </source>
</evidence>
<protein>
    <submittedName>
        <fullName evidence="4">Tetratricopeptide repeat-containing protein</fullName>
    </submittedName>
</protein>
<dbReference type="Pfam" id="PF14559">
    <property type="entry name" value="TPR_19"/>
    <property type="match status" value="1"/>
</dbReference>
<dbReference type="Pfam" id="PF13431">
    <property type="entry name" value="TPR_17"/>
    <property type="match status" value="1"/>
</dbReference>
<dbReference type="PANTHER" id="PTHR45586">
    <property type="entry name" value="TPR REPEAT-CONTAINING PROTEIN PA4667"/>
    <property type="match status" value="1"/>
</dbReference>
<dbReference type="EMBL" id="FOZL01000001">
    <property type="protein sequence ID" value="SFS13674.1"/>
    <property type="molecule type" value="Genomic_DNA"/>
</dbReference>
<organism evidence="4 5">
    <name type="scientific">Granulicella pectinivorans</name>
    <dbReference type="NCBI Taxonomy" id="474950"/>
    <lineage>
        <taxon>Bacteria</taxon>
        <taxon>Pseudomonadati</taxon>
        <taxon>Acidobacteriota</taxon>
        <taxon>Terriglobia</taxon>
        <taxon>Terriglobales</taxon>
        <taxon>Acidobacteriaceae</taxon>
        <taxon>Granulicella</taxon>
    </lineage>
</organism>
<dbReference type="Gene3D" id="1.25.40.10">
    <property type="entry name" value="Tetratricopeptide repeat domain"/>
    <property type="match status" value="3"/>
</dbReference>